<dbReference type="PANTHER" id="PTHR42803">
    <property type="entry name" value="ACYL-COA DEHYDROGENASE"/>
    <property type="match status" value="1"/>
</dbReference>
<dbReference type="InterPro" id="IPR052166">
    <property type="entry name" value="Diverse_Acyl-CoA_DH"/>
</dbReference>
<dbReference type="EMBL" id="UINC01215054">
    <property type="protein sequence ID" value="SVE40563.1"/>
    <property type="molecule type" value="Genomic_DNA"/>
</dbReference>
<dbReference type="PANTHER" id="PTHR42803:SF1">
    <property type="entry name" value="BROAD-SPECIFICITY LINEAR ACYL-COA DEHYDROGENASE FADE5"/>
    <property type="match status" value="1"/>
</dbReference>
<feature type="non-terminal residue" evidence="1">
    <location>
        <position position="77"/>
    </location>
</feature>
<name>A0A383D8D0_9ZZZZ</name>
<proteinExistence type="predicted"/>
<organism evidence="1">
    <name type="scientific">marine metagenome</name>
    <dbReference type="NCBI Taxonomy" id="408172"/>
    <lineage>
        <taxon>unclassified sequences</taxon>
        <taxon>metagenomes</taxon>
        <taxon>ecological metagenomes</taxon>
    </lineage>
</organism>
<evidence type="ECO:0000313" key="1">
    <source>
        <dbReference type="EMBL" id="SVE40563.1"/>
    </source>
</evidence>
<reference evidence="1" key="1">
    <citation type="submission" date="2018-05" db="EMBL/GenBank/DDBJ databases">
        <authorList>
            <person name="Lanie J.A."/>
            <person name="Ng W.-L."/>
            <person name="Kazmierczak K.M."/>
            <person name="Andrzejewski T.M."/>
            <person name="Davidsen T.M."/>
            <person name="Wayne K.J."/>
            <person name="Tettelin H."/>
            <person name="Glass J.I."/>
            <person name="Rusch D."/>
            <person name="Podicherti R."/>
            <person name="Tsui H.-C.T."/>
            <person name="Winkler M.E."/>
        </authorList>
    </citation>
    <scope>NUCLEOTIDE SEQUENCE</scope>
</reference>
<gene>
    <name evidence="1" type="ORF">METZ01_LOCUS493417</name>
</gene>
<protein>
    <submittedName>
        <fullName evidence="1">Uncharacterized protein</fullName>
    </submittedName>
</protein>
<dbReference type="AlphaFoldDB" id="A0A383D8D0"/>
<sequence length="77" mass="8645">MADRYSAPLGDMRFVLNHLVDLKRLAEVEAFKMVTPELMDQVLEEAARFAEDVVSPLNQVGDRQGVSLENGVVRMPE</sequence>
<accession>A0A383D8D0</accession>